<dbReference type="EMBL" id="JAPQER010000001">
    <property type="protein sequence ID" value="MCY6483376.1"/>
    <property type="molecule type" value="Genomic_DNA"/>
</dbReference>
<evidence type="ECO:0000256" key="2">
    <source>
        <dbReference type="ARBA" id="ARBA00022917"/>
    </source>
</evidence>
<dbReference type="SUPFAM" id="SSF54211">
    <property type="entry name" value="Ribosomal protein S5 domain 2-like"/>
    <property type="match status" value="1"/>
</dbReference>
<dbReference type="Gene3D" id="3.30.70.870">
    <property type="entry name" value="Elongation Factor G (Translational Gtpase), domain 3"/>
    <property type="match status" value="1"/>
</dbReference>
<keyword evidence="6" id="KW-1185">Reference proteome</keyword>
<dbReference type="SUPFAM" id="SSF52540">
    <property type="entry name" value="P-loop containing nucleoside triphosphate hydrolases"/>
    <property type="match status" value="1"/>
</dbReference>
<comment type="caution">
    <text evidence="5">The sequence shown here is derived from an EMBL/GenBank/DDBJ whole genome shotgun (WGS) entry which is preliminary data.</text>
</comment>
<dbReference type="SMART" id="SM00838">
    <property type="entry name" value="EFG_C"/>
    <property type="match status" value="1"/>
</dbReference>
<dbReference type="PRINTS" id="PR00315">
    <property type="entry name" value="ELONGATNFCT"/>
</dbReference>
<dbReference type="SUPFAM" id="SSF54980">
    <property type="entry name" value="EF-G C-terminal domain-like"/>
    <property type="match status" value="2"/>
</dbReference>
<evidence type="ECO:0000313" key="6">
    <source>
        <dbReference type="Proteomes" id="UP001078443"/>
    </source>
</evidence>
<dbReference type="PANTHER" id="PTHR43261">
    <property type="entry name" value="TRANSLATION ELONGATION FACTOR G-RELATED"/>
    <property type="match status" value="1"/>
</dbReference>
<dbReference type="PROSITE" id="PS51722">
    <property type="entry name" value="G_TR_2"/>
    <property type="match status" value="1"/>
</dbReference>
<dbReference type="InterPro" id="IPR000795">
    <property type="entry name" value="T_Tr_GTP-bd_dom"/>
</dbReference>
<dbReference type="Pfam" id="PF14492">
    <property type="entry name" value="EFG_III"/>
    <property type="match status" value="1"/>
</dbReference>
<dbReference type="PANTHER" id="PTHR43261:SF1">
    <property type="entry name" value="RIBOSOME-RELEASING FACTOR 2, MITOCHONDRIAL"/>
    <property type="match status" value="1"/>
</dbReference>
<dbReference type="InterPro" id="IPR005517">
    <property type="entry name" value="Transl_elong_EFG/EF2_IV"/>
</dbReference>
<dbReference type="PRINTS" id="PR01037">
    <property type="entry name" value="TCRTETOQM"/>
</dbReference>
<dbReference type="Gene3D" id="3.40.50.300">
    <property type="entry name" value="P-loop containing nucleotide triphosphate hydrolases"/>
    <property type="match status" value="1"/>
</dbReference>
<gene>
    <name evidence="5" type="ORF">OW763_03265</name>
</gene>
<dbReference type="Gene3D" id="2.40.30.10">
    <property type="entry name" value="Translation factors"/>
    <property type="match status" value="1"/>
</dbReference>
<protein>
    <submittedName>
        <fullName evidence="5">TetM/TetW/TetO/TetS family tetracycline resistance ribosomal protection protein</fullName>
    </submittedName>
</protein>
<accession>A0ABT4CWN8</accession>
<dbReference type="Gene3D" id="3.30.230.10">
    <property type="match status" value="1"/>
</dbReference>
<evidence type="ECO:0000256" key="1">
    <source>
        <dbReference type="ARBA" id="ARBA00022741"/>
    </source>
</evidence>
<dbReference type="Pfam" id="PF00009">
    <property type="entry name" value="GTP_EFTU"/>
    <property type="match status" value="1"/>
</dbReference>
<dbReference type="Pfam" id="PF22042">
    <property type="entry name" value="EF-G_D2"/>
    <property type="match status" value="1"/>
</dbReference>
<dbReference type="Gene3D" id="3.30.70.240">
    <property type="match status" value="1"/>
</dbReference>
<dbReference type="InterPro" id="IPR005225">
    <property type="entry name" value="Small_GTP-bd"/>
</dbReference>
<organism evidence="5 6">
    <name type="scientific">Clostridium aestuarii</name>
    <dbReference type="NCBI Taxonomy" id="338193"/>
    <lineage>
        <taxon>Bacteria</taxon>
        <taxon>Bacillati</taxon>
        <taxon>Bacillota</taxon>
        <taxon>Clostridia</taxon>
        <taxon>Eubacteriales</taxon>
        <taxon>Clostridiaceae</taxon>
        <taxon>Clostridium</taxon>
    </lineage>
</organism>
<dbReference type="InterPro" id="IPR041095">
    <property type="entry name" value="EFG_II"/>
</dbReference>
<dbReference type="Pfam" id="PF03764">
    <property type="entry name" value="EFG_IV"/>
    <property type="match status" value="1"/>
</dbReference>
<dbReference type="InterPro" id="IPR014721">
    <property type="entry name" value="Ribsml_uS5_D2-typ_fold_subgr"/>
</dbReference>
<dbReference type="Pfam" id="PF00679">
    <property type="entry name" value="EFG_C"/>
    <property type="match status" value="1"/>
</dbReference>
<keyword evidence="1" id="KW-0547">Nucleotide-binding</keyword>
<dbReference type="InterPro" id="IPR053905">
    <property type="entry name" value="EF-G-like_DII"/>
</dbReference>
<keyword evidence="2" id="KW-0648">Protein biosynthesis</keyword>
<keyword evidence="3" id="KW-0342">GTP-binding</keyword>
<dbReference type="InterPro" id="IPR020568">
    <property type="entry name" value="Ribosomal_Su5_D2-typ_SF"/>
</dbReference>
<dbReference type="NCBIfam" id="TIGR00231">
    <property type="entry name" value="small_GTP"/>
    <property type="match status" value="1"/>
</dbReference>
<dbReference type="InterPro" id="IPR009000">
    <property type="entry name" value="Transl_B-barrel_sf"/>
</dbReference>
<name>A0ABT4CWN8_9CLOT</name>
<evidence type="ECO:0000256" key="3">
    <source>
        <dbReference type="ARBA" id="ARBA00023134"/>
    </source>
</evidence>
<dbReference type="InterPro" id="IPR000640">
    <property type="entry name" value="EFG_V-like"/>
</dbReference>
<dbReference type="SMART" id="SM00889">
    <property type="entry name" value="EFG_IV"/>
    <property type="match status" value="1"/>
</dbReference>
<dbReference type="Proteomes" id="UP001078443">
    <property type="component" value="Unassembled WGS sequence"/>
</dbReference>
<dbReference type="InterPro" id="IPR027417">
    <property type="entry name" value="P-loop_NTPase"/>
</dbReference>
<feature type="domain" description="Tr-type G" evidence="4">
    <location>
        <begin position="2"/>
        <end position="270"/>
    </location>
</feature>
<proteinExistence type="predicted"/>
<sequence length="674" mass="76706">MKNIRNIGLVAHVDAGKTTTTEQMMYLSGNIMKLGSVDKGSSQMDYDEIEKQRGITIFAEQTTLNWKDTKINIIDTPGHIDFLSELERALKALDASILIISAVEGVQSYTETIWQLLRKYKIPTLIFINKLDRVGADLDRVYKEIEENITSDFLPLYKCYNLEKDFNKFVDLINDKMYIWNSDDAFKFSIQDKKETYDKIKLIEKLADKDDNILEKYLEGESISNEEIIKCIRFNVDTCSVYPVIVGSSIKGIGIKNLLDLVVDILPDNKGNDEEDFSGIIYKIKIDDSIGKLCYVKVLDGIVKVRDTIFNEFGEEEKVTQIRKYNGKKYNSVEKLTSGEIGVLCGIRKGRVGERLGLKKENKEEESKSVLTCRVIPKDESDIAELLKSIEILNEEDPILSMQWDTDKKQININVMGFVQMEVLRQLIKDRFNIEVEIEKPKVKYLETITTKSTGFCHFEPKKHYAEVEVEIEPNKRGQGVKFVSNLSLDVLPLQYQNNIEKAVYEGVKHGGLIGSSVTDITVKLISAKYHLEHTHGGDFRIAAIRAVQQALSNNSSILLEPIYKYKIIVEKDFSGRVMSDILRMNGNFDEPVILGDKVVITGEVPVYEAMYYSAELASASSGKAVVSMLFSSYTECHNEEEILANSENIVKKDETLYNGISLFREKRKMKKVK</sequence>
<dbReference type="SUPFAM" id="SSF50447">
    <property type="entry name" value="Translation proteins"/>
    <property type="match status" value="1"/>
</dbReference>
<reference evidence="5" key="1">
    <citation type="submission" date="2022-12" db="EMBL/GenBank/DDBJ databases">
        <authorList>
            <person name="Wang J."/>
        </authorList>
    </citation>
    <scope>NUCLEOTIDE SEQUENCE</scope>
    <source>
        <strain evidence="5">HY-45-18</strain>
    </source>
</reference>
<evidence type="ECO:0000259" key="4">
    <source>
        <dbReference type="PROSITE" id="PS51722"/>
    </source>
</evidence>
<evidence type="ECO:0000313" key="5">
    <source>
        <dbReference type="EMBL" id="MCY6483376.1"/>
    </source>
</evidence>
<dbReference type="RefSeq" id="WP_268039627.1">
    <property type="nucleotide sequence ID" value="NZ_JAPQER010000001.1"/>
</dbReference>
<dbReference type="InterPro" id="IPR035647">
    <property type="entry name" value="EFG_III/V"/>
</dbReference>